<dbReference type="FunFam" id="3.40.1080.20:FF:000001">
    <property type="entry name" value="Acetyl-CoA hydrolase Ach1"/>
    <property type="match status" value="1"/>
</dbReference>
<comment type="caution">
    <text evidence="6">The sequence shown here is derived from an EMBL/GenBank/DDBJ whole genome shotgun (WGS) entry which is preliminary data.</text>
</comment>
<dbReference type="Pfam" id="PF02550">
    <property type="entry name" value="AcetylCoA_hydro"/>
    <property type="match status" value="1"/>
</dbReference>
<reference evidence="6 7" key="1">
    <citation type="submission" date="2016-07" db="EMBL/GenBank/DDBJ databases">
        <title>Caryophanon tenue genome sequencing.</title>
        <authorList>
            <person name="Verma A."/>
            <person name="Pal Y."/>
            <person name="Krishnamurthi S."/>
        </authorList>
    </citation>
    <scope>NUCLEOTIDE SEQUENCE [LARGE SCALE GENOMIC DNA]</scope>
    <source>
        <strain evidence="6 7">DSM 14152</strain>
    </source>
</reference>
<dbReference type="InterPro" id="IPR037171">
    <property type="entry name" value="NagB/RpiA_transferase-like"/>
</dbReference>
<keyword evidence="6" id="KW-0378">Hydrolase</keyword>
<dbReference type="Pfam" id="PF13336">
    <property type="entry name" value="AcetylCoA_hyd_C"/>
    <property type="match status" value="1"/>
</dbReference>
<dbReference type="OrthoDB" id="9801795at2"/>
<dbReference type="SUPFAM" id="SSF100950">
    <property type="entry name" value="NagB/RpiA/CoA transferase-like"/>
    <property type="match status" value="2"/>
</dbReference>
<dbReference type="Gene3D" id="3.30.750.70">
    <property type="entry name" value="4-hydroxybutyrate coenzyme like domains"/>
    <property type="match status" value="1"/>
</dbReference>
<dbReference type="NCBIfam" id="TIGR03458">
    <property type="entry name" value="YgfH_subfam"/>
    <property type="match status" value="1"/>
</dbReference>
<dbReference type="InterPro" id="IPR038460">
    <property type="entry name" value="AcetylCoA_hyd_C_sf"/>
</dbReference>
<dbReference type="Gene3D" id="3.40.1080.10">
    <property type="entry name" value="Glutaconate Coenzyme A-transferase"/>
    <property type="match status" value="1"/>
</dbReference>
<feature type="binding site" evidence="3">
    <location>
        <begin position="266"/>
        <end position="270"/>
    </location>
    <ligand>
        <name>CoA</name>
        <dbReference type="ChEBI" id="CHEBI:57287"/>
    </ligand>
</feature>
<evidence type="ECO:0000259" key="5">
    <source>
        <dbReference type="Pfam" id="PF13336"/>
    </source>
</evidence>
<dbReference type="GO" id="GO:0008775">
    <property type="term" value="F:acetate CoA-transferase activity"/>
    <property type="evidence" value="ECO:0007669"/>
    <property type="project" value="InterPro"/>
</dbReference>
<evidence type="ECO:0000313" key="7">
    <source>
        <dbReference type="Proteomes" id="UP000093199"/>
    </source>
</evidence>
<proteinExistence type="inferred from homology"/>
<feature type="binding site" evidence="3">
    <location>
        <position position="385"/>
    </location>
    <ligand>
        <name>CoA</name>
        <dbReference type="ChEBI" id="CHEBI:57287"/>
    </ligand>
</feature>
<dbReference type="RefSeq" id="WP_066546124.1">
    <property type="nucleotide sequence ID" value="NZ_MASJ01000023.1"/>
</dbReference>
<dbReference type="STRING" id="33978.A6M13_03980"/>
<feature type="binding site" evidence="3">
    <location>
        <position position="405"/>
    </location>
    <ligand>
        <name>CoA</name>
        <dbReference type="ChEBI" id="CHEBI:57287"/>
    </ligand>
</feature>
<evidence type="ECO:0000256" key="3">
    <source>
        <dbReference type="PIRSR" id="PIRSR617821-2"/>
    </source>
</evidence>
<dbReference type="PANTHER" id="PTHR43609">
    <property type="entry name" value="ACETYL-COA HYDROLASE"/>
    <property type="match status" value="1"/>
</dbReference>
<sequence length="505" mass="55347">MKELVQQKLRHKGLQQKIMTAEEAASYIQHGMAVGMSGFTRAGDVKAIPVALAERAKVEPFQIDVYTGASTGPEIDTVMTEAGVIRRRGPYQGAAAMRKKVNEGTVIYADAHLSHTPELVRQGIYGPLDVAVIEASAITADGYLIPTTSLGNSPIYVEQAKAVFIELNVAHTSQLEGIHDVYVPKQWGEREPIPLMKAHDRIGTIGIPLDIDKVKGIVITNIPDVPSPITPSDEETDAMARHLLEFLRSEIQEGRMTEQLPPLQAGVGAVANAVMRGFKESEFNMLNLYSEVLQDAMFELIEAGKVNIASGASITLSEEMSDAVFRDFARYAPHVILRPQEISNHPELIRRLGLIAINTALEVDIYGNVNSTHVCGTKMMNGIGGSGDFARNARLGIFVTKSAAKNGDVSSIVPMVSHHDHTEHDVDIIVTEQGVADLRGLAPKERVGRIIEHCAHPDYREALWAYYQDACEVAGNHHLPHRLDKALSWHTRLIETGSMKVKQFV</sequence>
<protein>
    <submittedName>
        <fullName evidence="6">Acetyl-CoA hydrolase</fullName>
    </submittedName>
</protein>
<evidence type="ECO:0000313" key="6">
    <source>
        <dbReference type="EMBL" id="OCS84746.1"/>
    </source>
</evidence>
<name>A0A1C0YC36_9BACL</name>
<dbReference type="PANTHER" id="PTHR43609:SF1">
    <property type="entry name" value="ACETYL-COA HYDROLASE"/>
    <property type="match status" value="1"/>
</dbReference>
<dbReference type="Proteomes" id="UP000093199">
    <property type="component" value="Unassembled WGS sequence"/>
</dbReference>
<gene>
    <name evidence="6" type="ORF">A6M13_03980</name>
</gene>
<feature type="binding site" evidence="3">
    <location>
        <position position="381"/>
    </location>
    <ligand>
        <name>CoA</name>
        <dbReference type="ChEBI" id="CHEBI:57287"/>
    </ligand>
</feature>
<evidence type="ECO:0000259" key="4">
    <source>
        <dbReference type="Pfam" id="PF02550"/>
    </source>
</evidence>
<dbReference type="GO" id="GO:0006083">
    <property type="term" value="P:acetate metabolic process"/>
    <property type="evidence" value="ECO:0007669"/>
    <property type="project" value="InterPro"/>
</dbReference>
<dbReference type="InterPro" id="IPR026888">
    <property type="entry name" value="AcetylCoA_hyd_C"/>
</dbReference>
<feature type="domain" description="Acetyl-CoA hydrolase/transferase N-terminal" evidence="4">
    <location>
        <begin position="12"/>
        <end position="205"/>
    </location>
</feature>
<dbReference type="GO" id="GO:0003986">
    <property type="term" value="F:acetyl-CoA hydrolase activity"/>
    <property type="evidence" value="ECO:0007669"/>
    <property type="project" value="TreeGrafter"/>
</dbReference>
<dbReference type="EMBL" id="MASJ01000023">
    <property type="protein sequence ID" value="OCS84746.1"/>
    <property type="molecule type" value="Genomic_DNA"/>
</dbReference>
<comment type="similarity">
    <text evidence="1">Belongs to the acetyl-CoA hydrolase/transferase family.</text>
</comment>
<keyword evidence="7" id="KW-1185">Reference proteome</keyword>
<feature type="domain" description="Acetyl-CoA hydrolase/transferase C-terminal" evidence="5">
    <location>
        <begin position="327"/>
        <end position="465"/>
    </location>
</feature>
<accession>A0A1C0YC36</accession>
<feature type="active site" description="5-glutamyl coenzyme A thioester intermediate" evidence="2">
    <location>
        <position position="291"/>
    </location>
</feature>
<evidence type="ECO:0000256" key="1">
    <source>
        <dbReference type="ARBA" id="ARBA00009632"/>
    </source>
</evidence>
<dbReference type="AlphaFoldDB" id="A0A1C0YC36"/>
<dbReference type="InterPro" id="IPR017821">
    <property type="entry name" value="Succinate_CoA_transferase"/>
</dbReference>
<dbReference type="GO" id="GO:0006084">
    <property type="term" value="P:acetyl-CoA metabolic process"/>
    <property type="evidence" value="ECO:0007669"/>
    <property type="project" value="InterPro"/>
</dbReference>
<organism evidence="6 7">
    <name type="scientific">Caryophanon tenue</name>
    <dbReference type="NCBI Taxonomy" id="33978"/>
    <lineage>
        <taxon>Bacteria</taxon>
        <taxon>Bacillati</taxon>
        <taxon>Bacillota</taxon>
        <taxon>Bacilli</taxon>
        <taxon>Bacillales</taxon>
        <taxon>Caryophanaceae</taxon>
        <taxon>Caryophanon</taxon>
    </lineage>
</organism>
<dbReference type="InterPro" id="IPR003702">
    <property type="entry name" value="ActCoA_hydro_N"/>
</dbReference>
<evidence type="ECO:0000256" key="2">
    <source>
        <dbReference type="PIRSR" id="PIRSR617821-1"/>
    </source>
</evidence>
<dbReference type="InterPro" id="IPR046433">
    <property type="entry name" value="ActCoA_hydro"/>
</dbReference>
<dbReference type="Gene3D" id="3.40.1080.20">
    <property type="entry name" value="Acetyl-CoA hydrolase/transferase C-terminal domain"/>
    <property type="match status" value="1"/>
</dbReference>